<sequence length="586" mass="67438">MLIRKTSSIIPLLVTLALLLTSCGVKKSLHDTPDLSQYESEIPERTKVNDSTFILEDNFLTKNRQGQWELYVSGDPLELGLKTGSLTRELFNRQEEIFVDKIDSLVPSKRKQKLLQKFLAWFNRKMYLNIEPQYKAEIYGLAQYASDEFNYIAEPYQRVMYFHGAHDIGHALQDLALVGCSSFAAWDDKTEDGKMIIGRNFDFYVGDEFAKNKIIAFINPDVGHKFMSVTWGGFIGVLSGMNDQGLTVTINAGKSDFPLVAKTPISLVTREILQYASTIEEAIAIAKKKEVFVSESIFVGSAKDQRAAIIEISPNNFGVYEVENSDQMVCSNHFQSAAYANDKKNRRHILESHSQYRYERMEELLEEKSKVTPQIAVDILRDKKGFADRPIGYGNEKALNQLLAHHGIVFKPEELKVWISSNPYQLGEFTAFDLNEVFREVAIDRIVISTNLNANRTKFNKTTAEKPKENETIQTPKSVSDPKANIAEDPFLRTLAYRHYQRYRKLRTKIMQAISSDGYVEQKRLEEFILLNPEFWEAHYLVGKYNYIKGYDRLALRAFIEAESKEITTVPDREEVERYIRKLRRR</sequence>
<feature type="domain" description="Peptidase C45 hydrolase" evidence="1">
    <location>
        <begin position="190"/>
        <end position="419"/>
    </location>
</feature>
<evidence type="ECO:0000259" key="1">
    <source>
        <dbReference type="Pfam" id="PF03417"/>
    </source>
</evidence>
<name>A0ABU3L5X0_9FLAO</name>
<evidence type="ECO:0000313" key="2">
    <source>
        <dbReference type="EMBL" id="MDT7828609.1"/>
    </source>
</evidence>
<gene>
    <name evidence="2" type="ORF">RQM65_08030</name>
</gene>
<protein>
    <submittedName>
        <fullName evidence="2">C45 family peptidase</fullName>
    </submittedName>
</protein>
<reference evidence="2 3" key="1">
    <citation type="submission" date="2023-09" db="EMBL/GenBank/DDBJ databases">
        <title>Novel taxa isolated from Blanes Bay.</title>
        <authorList>
            <person name="Rey-Velasco X."/>
            <person name="Lucena T."/>
        </authorList>
    </citation>
    <scope>NUCLEOTIDE SEQUENCE [LARGE SCALE GENOMIC DNA]</scope>
    <source>
        <strain evidence="2 3">S334</strain>
    </source>
</reference>
<dbReference type="InterPro" id="IPR047794">
    <property type="entry name" value="C45_proenzyme-like"/>
</dbReference>
<dbReference type="PANTHER" id="PTHR35190">
    <property type="entry name" value="PROTEIN DCD1B"/>
    <property type="match status" value="1"/>
</dbReference>
<dbReference type="Pfam" id="PF03417">
    <property type="entry name" value="AAT"/>
    <property type="match status" value="1"/>
</dbReference>
<dbReference type="NCBIfam" id="NF040521">
    <property type="entry name" value="C45_proenzyme"/>
    <property type="match status" value="1"/>
</dbReference>
<dbReference type="Proteomes" id="UP001250656">
    <property type="component" value="Unassembled WGS sequence"/>
</dbReference>
<evidence type="ECO:0000313" key="3">
    <source>
        <dbReference type="Proteomes" id="UP001250656"/>
    </source>
</evidence>
<proteinExistence type="predicted"/>
<dbReference type="PANTHER" id="PTHR35190:SF2">
    <property type="entry name" value="PROTEIN DCD1B"/>
    <property type="match status" value="1"/>
</dbReference>
<organism evidence="2 3">
    <name type="scientific">Pricia mediterranea</name>
    <dbReference type="NCBI Taxonomy" id="3076079"/>
    <lineage>
        <taxon>Bacteria</taxon>
        <taxon>Pseudomonadati</taxon>
        <taxon>Bacteroidota</taxon>
        <taxon>Flavobacteriia</taxon>
        <taxon>Flavobacteriales</taxon>
        <taxon>Flavobacteriaceae</taxon>
        <taxon>Pricia</taxon>
    </lineage>
</organism>
<dbReference type="InterPro" id="IPR005079">
    <property type="entry name" value="Peptidase_C45_hydrolase"/>
</dbReference>
<dbReference type="EMBL" id="JAVTTP010000001">
    <property type="protein sequence ID" value="MDT7828609.1"/>
    <property type="molecule type" value="Genomic_DNA"/>
</dbReference>
<dbReference type="InterPro" id="IPR047803">
    <property type="entry name" value="DCD1A/B-like"/>
</dbReference>
<accession>A0ABU3L5X0</accession>
<comment type="caution">
    <text evidence="2">The sequence shown here is derived from an EMBL/GenBank/DDBJ whole genome shotgun (WGS) entry which is preliminary data.</text>
</comment>
<dbReference type="PROSITE" id="PS51257">
    <property type="entry name" value="PROKAR_LIPOPROTEIN"/>
    <property type="match status" value="1"/>
</dbReference>
<dbReference type="RefSeq" id="WP_314014012.1">
    <property type="nucleotide sequence ID" value="NZ_JAVTTP010000001.1"/>
</dbReference>
<keyword evidence="3" id="KW-1185">Reference proteome</keyword>
<dbReference type="Gene3D" id="3.60.60.10">
    <property type="entry name" value="Penicillin V Acylase, Chain A"/>
    <property type="match status" value="1"/>
</dbReference>